<sequence length="68" mass="7642">MKNTYKQGSSSHHHLFLTQKVQQQRHHGAYSLPHDKSTLSPVVLTKTAHTFLSAKPSLYNQEFGPIVG</sequence>
<reference evidence="1 2" key="1">
    <citation type="journal article" date="2013" name="Nat. Genet.">
        <title>The high-quality draft genome of peach (Prunus persica) identifies unique patterns of genetic diversity, domestication and genome evolution.</title>
        <authorList>
            <consortium name="International Peach Genome Initiative"/>
            <person name="Verde I."/>
            <person name="Abbott A.G."/>
            <person name="Scalabrin S."/>
            <person name="Jung S."/>
            <person name="Shu S."/>
            <person name="Marroni F."/>
            <person name="Zhebentyayeva T."/>
            <person name="Dettori M.T."/>
            <person name="Grimwood J."/>
            <person name="Cattonaro F."/>
            <person name="Zuccolo A."/>
            <person name="Rossini L."/>
            <person name="Jenkins J."/>
            <person name="Vendramin E."/>
            <person name="Meisel L.A."/>
            <person name="Decroocq V."/>
            <person name="Sosinski B."/>
            <person name="Prochnik S."/>
            <person name="Mitros T."/>
            <person name="Policriti A."/>
            <person name="Cipriani G."/>
            <person name="Dondini L."/>
            <person name="Ficklin S."/>
            <person name="Goodstein D.M."/>
            <person name="Xuan P."/>
            <person name="Del Fabbro C."/>
            <person name="Aramini V."/>
            <person name="Copetti D."/>
            <person name="Gonzalez S."/>
            <person name="Horner D.S."/>
            <person name="Falchi R."/>
            <person name="Lucas S."/>
            <person name="Mica E."/>
            <person name="Maldonado J."/>
            <person name="Lazzari B."/>
            <person name="Bielenberg D."/>
            <person name="Pirona R."/>
            <person name="Miculan M."/>
            <person name="Barakat A."/>
            <person name="Testolin R."/>
            <person name="Stella A."/>
            <person name="Tartarini S."/>
            <person name="Tonutti P."/>
            <person name="Arus P."/>
            <person name="Orellana A."/>
            <person name="Wells C."/>
            <person name="Main D."/>
            <person name="Vizzotto G."/>
            <person name="Silva H."/>
            <person name="Salamini F."/>
            <person name="Schmutz J."/>
            <person name="Morgante M."/>
            <person name="Rokhsar D.S."/>
        </authorList>
    </citation>
    <scope>NUCLEOTIDE SEQUENCE [LARGE SCALE GENOMIC DNA]</scope>
    <source>
        <strain evidence="2">cv. Nemared</strain>
    </source>
</reference>
<protein>
    <submittedName>
        <fullName evidence="1">Uncharacterized protein</fullName>
    </submittedName>
</protein>
<dbReference type="Gramene" id="ONI16542">
    <property type="protein sequence ID" value="ONI16542"/>
    <property type="gene ID" value="PRUPE_3G105300"/>
</dbReference>
<evidence type="ECO:0000313" key="2">
    <source>
        <dbReference type="Proteomes" id="UP000006882"/>
    </source>
</evidence>
<dbReference type="Proteomes" id="UP000006882">
    <property type="component" value="Chromosome G3"/>
</dbReference>
<proteinExistence type="predicted"/>
<name>A0A251PYI2_PRUPE</name>
<accession>A0A251PYI2</accession>
<evidence type="ECO:0000313" key="1">
    <source>
        <dbReference type="EMBL" id="ONI16542.1"/>
    </source>
</evidence>
<dbReference type="EMBL" id="CM007653">
    <property type="protein sequence ID" value="ONI16542.1"/>
    <property type="molecule type" value="Genomic_DNA"/>
</dbReference>
<organism evidence="1 2">
    <name type="scientific">Prunus persica</name>
    <name type="common">Peach</name>
    <name type="synonym">Amygdalus persica</name>
    <dbReference type="NCBI Taxonomy" id="3760"/>
    <lineage>
        <taxon>Eukaryota</taxon>
        <taxon>Viridiplantae</taxon>
        <taxon>Streptophyta</taxon>
        <taxon>Embryophyta</taxon>
        <taxon>Tracheophyta</taxon>
        <taxon>Spermatophyta</taxon>
        <taxon>Magnoliopsida</taxon>
        <taxon>eudicotyledons</taxon>
        <taxon>Gunneridae</taxon>
        <taxon>Pentapetalae</taxon>
        <taxon>rosids</taxon>
        <taxon>fabids</taxon>
        <taxon>Rosales</taxon>
        <taxon>Rosaceae</taxon>
        <taxon>Amygdaloideae</taxon>
        <taxon>Amygdaleae</taxon>
        <taxon>Prunus</taxon>
    </lineage>
</organism>
<gene>
    <name evidence="1" type="ORF">PRUPE_3G105300</name>
</gene>
<keyword evidence="2" id="KW-1185">Reference proteome</keyword>
<dbReference type="AlphaFoldDB" id="A0A251PYI2"/>